<dbReference type="InterPro" id="IPR015001">
    <property type="entry name" value="DUF1850"/>
</dbReference>
<accession>A0AAE3IV35</accession>
<sequence>MKRILSRKSNQLIILLFLALLLLLFFLPFQKALVFYKQNTKHIAAYLPVEAGDKFQIIFKHSIHLTDVIEKYKVTDDNRIQQYEMVYEQFGIGMPSNAEEGQSFVYEDGKYHIKGIDTKFDSMNIRNGKVVSEHRLVWGKQGEHMVWFNDYFIPGEWYKVKIKRLSLWQVLKGVKIHDEAINE</sequence>
<comment type="caution">
    <text evidence="1">The sequence shown here is derived from an EMBL/GenBank/DDBJ whole genome shotgun (WGS) entry which is preliminary data.</text>
</comment>
<gene>
    <name evidence="1" type="ORF">OEV98_16525</name>
</gene>
<dbReference type="Proteomes" id="UP001209318">
    <property type="component" value="Unassembled WGS sequence"/>
</dbReference>
<proteinExistence type="predicted"/>
<keyword evidence="2" id="KW-1185">Reference proteome</keyword>
<evidence type="ECO:0000313" key="2">
    <source>
        <dbReference type="Proteomes" id="UP001209318"/>
    </source>
</evidence>
<name>A0AAE3IV35_9BACI</name>
<dbReference type="RefSeq" id="WP_263074456.1">
    <property type="nucleotide sequence ID" value="NZ_JAOUSF010000006.1"/>
</dbReference>
<evidence type="ECO:0000313" key="1">
    <source>
        <dbReference type="EMBL" id="MCU9615143.1"/>
    </source>
</evidence>
<dbReference type="Pfam" id="PF08905">
    <property type="entry name" value="DUF1850"/>
    <property type="match status" value="1"/>
</dbReference>
<dbReference type="AlphaFoldDB" id="A0AAE3IV35"/>
<organism evidence="1 2">
    <name type="scientific">Perspicuibacillus lycopersici</name>
    <dbReference type="NCBI Taxonomy" id="1325689"/>
    <lineage>
        <taxon>Bacteria</taxon>
        <taxon>Bacillati</taxon>
        <taxon>Bacillota</taxon>
        <taxon>Bacilli</taxon>
        <taxon>Bacillales</taxon>
        <taxon>Bacillaceae</taxon>
        <taxon>Perspicuibacillus</taxon>
    </lineage>
</organism>
<protein>
    <submittedName>
        <fullName evidence="1">DUF1850 domain-containing protein</fullName>
    </submittedName>
</protein>
<dbReference type="EMBL" id="JAOUSF010000006">
    <property type="protein sequence ID" value="MCU9615143.1"/>
    <property type="molecule type" value="Genomic_DNA"/>
</dbReference>
<reference evidence="1" key="1">
    <citation type="submission" date="2022-10" db="EMBL/GenBank/DDBJ databases">
        <title>Description of Fervidibacillus gen. nov. in the family Fervidibacillaceae fam. nov. with two species, Fervidibacillus albus sp. nov., and Fervidibacillus halotolerans sp. nov., isolated from tidal flat sediments.</title>
        <authorList>
            <person name="Kwon K.K."/>
            <person name="Yang S.-H."/>
        </authorList>
    </citation>
    <scope>NUCLEOTIDE SEQUENCE</scope>
    <source>
        <strain evidence="1">JCM 19140</strain>
    </source>
</reference>